<feature type="domain" description="Thyroglobulin type-1" evidence="7">
    <location>
        <begin position="137"/>
        <end position="244"/>
    </location>
</feature>
<dbReference type="SMART" id="SM00211">
    <property type="entry name" value="TY"/>
    <property type="match status" value="7"/>
</dbReference>
<feature type="domain" description="Thyroglobulin type-1" evidence="7">
    <location>
        <begin position="691"/>
        <end position="746"/>
    </location>
</feature>
<dbReference type="GO" id="GO:0006590">
    <property type="term" value="P:thyroid hormone generation"/>
    <property type="evidence" value="ECO:0007669"/>
    <property type="project" value="TreeGrafter"/>
</dbReference>
<dbReference type="GO" id="GO:0005615">
    <property type="term" value="C:extracellular space"/>
    <property type="evidence" value="ECO:0007669"/>
    <property type="project" value="TreeGrafter"/>
</dbReference>
<evidence type="ECO:0000256" key="6">
    <source>
        <dbReference type="PROSITE-ProRule" id="PRU00500"/>
    </source>
</evidence>
<reference evidence="8 9" key="1">
    <citation type="submission" date="2019-04" db="EMBL/GenBank/DDBJ databases">
        <title>The sequence and de novo assembly of Takifugu bimaculatus genome using PacBio and Hi-C technologies.</title>
        <authorList>
            <person name="Xu P."/>
            <person name="Liu B."/>
            <person name="Zhou Z."/>
        </authorList>
    </citation>
    <scope>NUCLEOTIDE SEQUENCE [LARGE SCALE GENOMIC DNA]</scope>
    <source>
        <strain evidence="8">TB-2018</strain>
        <tissue evidence="8">Muscle</tissue>
    </source>
</reference>
<dbReference type="InterPro" id="IPR000716">
    <property type="entry name" value="Thyroglobulin_1"/>
</dbReference>
<dbReference type="Pfam" id="PF00086">
    <property type="entry name" value="Thyroglobulin_1"/>
    <property type="match status" value="6"/>
</dbReference>
<protein>
    <recommendedName>
        <fullName evidence="7">Thyroglobulin type-1 domain-containing protein</fullName>
    </recommendedName>
</protein>
<dbReference type="AlphaFoldDB" id="A0A4Z2CCT5"/>
<organism evidence="8 9">
    <name type="scientific">Takifugu bimaculatus</name>
    <dbReference type="NCBI Taxonomy" id="433685"/>
    <lineage>
        <taxon>Eukaryota</taxon>
        <taxon>Metazoa</taxon>
        <taxon>Chordata</taxon>
        <taxon>Craniata</taxon>
        <taxon>Vertebrata</taxon>
        <taxon>Euteleostomi</taxon>
        <taxon>Actinopterygii</taxon>
        <taxon>Neopterygii</taxon>
        <taxon>Teleostei</taxon>
        <taxon>Neoteleostei</taxon>
        <taxon>Acanthomorphata</taxon>
        <taxon>Eupercaria</taxon>
        <taxon>Tetraodontiformes</taxon>
        <taxon>Tetradontoidea</taxon>
        <taxon>Tetraodontidae</taxon>
        <taxon>Takifugu</taxon>
    </lineage>
</organism>
<feature type="domain" description="Thyroglobulin type-1" evidence="7">
    <location>
        <begin position="563"/>
        <end position="634"/>
    </location>
</feature>
<dbReference type="Proteomes" id="UP000516260">
    <property type="component" value="Chromosome 10"/>
</dbReference>
<feature type="domain" description="Thyroglobulin type-1" evidence="7">
    <location>
        <begin position="23"/>
        <end position="84"/>
    </location>
</feature>
<evidence type="ECO:0000256" key="1">
    <source>
        <dbReference type="ARBA" id="ARBA00004613"/>
    </source>
</evidence>
<evidence type="ECO:0000256" key="5">
    <source>
        <dbReference type="ARBA" id="ARBA00023180"/>
    </source>
</evidence>
<feature type="domain" description="Thyroglobulin type-1" evidence="7">
    <location>
        <begin position="274"/>
        <end position="340"/>
    </location>
</feature>
<keyword evidence="9" id="KW-1185">Reference proteome</keyword>
<keyword evidence="2" id="KW-0964">Secreted</keyword>
<dbReference type="InterPro" id="IPR052001">
    <property type="entry name" value="MHC-II_Gamma/Thyroglobulin"/>
</dbReference>
<dbReference type="InterPro" id="IPR036857">
    <property type="entry name" value="Thyroglobulin_1_sf"/>
</dbReference>
<feature type="domain" description="Thyroglobulin type-1" evidence="7">
    <location>
        <begin position="506"/>
        <end position="562"/>
    </location>
</feature>
<accession>A0A4Z2CCT5</accession>
<dbReference type="EMBL" id="SWLE01000002">
    <property type="protein sequence ID" value="TNN02052.1"/>
    <property type="molecule type" value="Genomic_DNA"/>
</dbReference>
<dbReference type="PROSITE" id="PS00484">
    <property type="entry name" value="THYROGLOBULIN_1_1"/>
    <property type="match status" value="2"/>
</dbReference>
<evidence type="ECO:0000256" key="4">
    <source>
        <dbReference type="ARBA" id="ARBA00023157"/>
    </source>
</evidence>
<dbReference type="SUPFAM" id="SSF57610">
    <property type="entry name" value="Thyroglobulin type-1 domain"/>
    <property type="match status" value="7"/>
</dbReference>
<dbReference type="PANTHER" id="PTHR14093:SF19">
    <property type="entry name" value="THYROGLOBULIN"/>
    <property type="match status" value="1"/>
</dbReference>
<evidence type="ECO:0000256" key="3">
    <source>
        <dbReference type="ARBA" id="ARBA00022729"/>
    </source>
</evidence>
<dbReference type="PANTHER" id="PTHR14093">
    <property type="entry name" value="HLA CLASS II GAMMA CHAIN"/>
    <property type="match status" value="1"/>
</dbReference>
<feature type="disulfide bond" evidence="6">
    <location>
        <begin position="107"/>
        <end position="114"/>
    </location>
</feature>
<feature type="disulfide bond" evidence="6">
    <location>
        <begin position="64"/>
        <end position="84"/>
    </location>
</feature>
<name>A0A4Z2CCT5_9TELE</name>
<keyword evidence="3" id="KW-0732">Signal</keyword>
<evidence type="ECO:0000256" key="2">
    <source>
        <dbReference type="ARBA" id="ARBA00022525"/>
    </source>
</evidence>
<dbReference type="Gene3D" id="4.10.800.10">
    <property type="entry name" value="Thyroglobulin type-1"/>
    <property type="match status" value="7"/>
</dbReference>
<evidence type="ECO:0000259" key="7">
    <source>
        <dbReference type="PROSITE" id="PS51162"/>
    </source>
</evidence>
<keyword evidence="5" id="KW-0325">Glycoprotein</keyword>
<feature type="domain" description="Thyroglobulin type-1" evidence="7">
    <location>
        <begin position="85"/>
        <end position="136"/>
    </location>
</feature>
<proteinExistence type="predicted"/>
<dbReference type="CDD" id="cd00191">
    <property type="entry name" value="TY"/>
    <property type="match status" value="5"/>
</dbReference>
<gene>
    <name evidence="8" type="ORF">fugu_009539</name>
</gene>
<feature type="disulfide bond" evidence="6">
    <location>
        <begin position="542"/>
        <end position="562"/>
    </location>
</feature>
<sequence length="782" mass="84809">MSHYAEDVIFPCYSEYSLQSDSLSPCELLRTEAVAKQQGNVPQCAEDGKFRPLQCSMGGQECWCVDGDGQEVPGTRTNGSAPLCVSPCQLQSLLKCSPSGLFEEVQCDHSRGQCWCVDQNGMELYGTRQNGRPSRCPGSCEVRSRSLLHSSTPHTPPQCDGSGSFLPVQCVFINTTTGTHLDMMTVFNSFPEAFETFSGFRKLFPTVSSYCFCSDSRGREMHNTGVELLLSDVYDSAFDADPPVRSFAQSNIYRVLQRRMLAVRLRITGRFRCPSPCEEERWAATEAHSVYIPSCEPGGAFTTRQCQQGGQCWCVDHTGQELPGTRQQGLLDCKLGPDSCPARRHQALFHLLSGSVAVPLQTSISDRSQTSCNSLVQTLRDLLPVEVEFPPFLSQLVEVVDGLFRTVGGALRALSHSSPQRLNENLFGGKFLKEIASSNFSGVLGSQGTFVRDWVSGKGDSLQENRVLVESVRRVLGDPAFLSSLKVALQGHSSLLPPEQILTPLLRSCSGQDVTKHATFLPRCTPSGAFQEIQCDSGECWCVDSQGHEVLGSRTAGRPSRCPSICERQQWSALNMRKNMAAGAEIYVPVCSEDGDFLPLQCVGSHCFCVDAKGNNVSPAGGALFAVVHMSRSCHSVMVTETGSTDSVSTAQDGKFSVLQTGGDAGWCVNPQNGEQIQMATLSPGGQLTCPSRCQLLAFQCKSDGSFQPLQCDMNSCWCVSEDGQELPASGRSVSLCDASSVHLQCDNDSTDLMLMVTWSAKVSDLATSDLPNLQGLQSVSE</sequence>
<dbReference type="PROSITE" id="PS51162">
    <property type="entry name" value="THYROGLOBULIN_1_2"/>
    <property type="match status" value="7"/>
</dbReference>
<comment type="subcellular location">
    <subcellularLocation>
        <location evidence="1">Secreted</location>
    </subcellularLocation>
</comment>
<feature type="disulfide bond" evidence="6">
    <location>
        <begin position="140"/>
        <end position="159"/>
    </location>
</feature>
<evidence type="ECO:0000313" key="8">
    <source>
        <dbReference type="EMBL" id="TNN02052.1"/>
    </source>
</evidence>
<comment type="caution">
    <text evidence="8">The sequence shown here is derived from an EMBL/GenBank/DDBJ whole genome shotgun (WGS) entry which is preliminary data.</text>
</comment>
<keyword evidence="4 6" id="KW-1015">Disulfide bond</keyword>
<feature type="disulfide bond" evidence="6">
    <location>
        <begin position="116"/>
        <end position="136"/>
    </location>
</feature>
<comment type="caution">
    <text evidence="6">Lacks conserved residue(s) required for the propagation of feature annotation.</text>
</comment>
<feature type="disulfide bond" evidence="6">
    <location>
        <begin position="55"/>
        <end position="62"/>
    </location>
</feature>
<evidence type="ECO:0000313" key="9">
    <source>
        <dbReference type="Proteomes" id="UP000516260"/>
    </source>
</evidence>